<dbReference type="Gene3D" id="1.10.390.10">
    <property type="entry name" value="Neutral Protease Domain 2"/>
    <property type="match status" value="1"/>
</dbReference>
<evidence type="ECO:0000256" key="1">
    <source>
        <dbReference type="SAM" id="Phobius"/>
    </source>
</evidence>
<sequence length="408" mass="44445">IQDLLTAGLPVIADRYGFPRPGPPAINIAERGRQIILGYEGLTSCGLASCDIDISPIADDITALHELAHLWSDIYDNRWLAEGFANLIALKAAQHLGPSLIQGSTDPPMQTTLDLRLDEWGDVTYLIAATPDQEAIEDAGYDRSFRFLTLLADTIGLDILQRANTDLAADAVPADSRRFLDALEDASGQDLGPLFLEWVFPDSFAPVLEQRRLARDRLASLTNAAQAEALDPGPLEVIQADVTAWRFDDALAALDDAEADLQLYLGLKGRLASLREAIQTAGLPFPRTIDAAVAAWQFSSLEQTLNDAEGTLTAYLRARDKLDQPRNLWQRLGLWGSDPEASLRSARIAFAAGDFMDATADSEEAYDLIEDAGAAALIRLLILLAVLAALAIAVAIAIWFRRSRQRFP</sequence>
<keyword evidence="1" id="KW-0472">Membrane</keyword>
<reference evidence="2" key="1">
    <citation type="journal article" date="2015" name="Nature">
        <title>Complex archaea that bridge the gap between prokaryotes and eukaryotes.</title>
        <authorList>
            <person name="Spang A."/>
            <person name="Saw J.H."/>
            <person name="Jorgensen S.L."/>
            <person name="Zaremba-Niedzwiedzka K."/>
            <person name="Martijn J."/>
            <person name="Lind A.E."/>
            <person name="van Eijk R."/>
            <person name="Schleper C."/>
            <person name="Guy L."/>
            <person name="Ettema T.J."/>
        </authorList>
    </citation>
    <scope>NUCLEOTIDE SEQUENCE</scope>
</reference>
<feature type="non-terminal residue" evidence="2">
    <location>
        <position position="1"/>
    </location>
</feature>
<comment type="caution">
    <text evidence="2">The sequence shown here is derived from an EMBL/GenBank/DDBJ whole genome shotgun (WGS) entry which is preliminary data.</text>
</comment>
<proteinExistence type="predicted"/>
<dbReference type="EMBL" id="LAZR01049291">
    <property type="protein sequence ID" value="KKK89996.1"/>
    <property type="molecule type" value="Genomic_DNA"/>
</dbReference>
<keyword evidence="1" id="KW-1133">Transmembrane helix</keyword>
<organism evidence="2">
    <name type="scientific">marine sediment metagenome</name>
    <dbReference type="NCBI Taxonomy" id="412755"/>
    <lineage>
        <taxon>unclassified sequences</taxon>
        <taxon>metagenomes</taxon>
        <taxon>ecological metagenomes</taxon>
    </lineage>
</organism>
<name>A0A0F9C008_9ZZZZ</name>
<gene>
    <name evidence="2" type="ORF">LCGC14_2727510</name>
</gene>
<dbReference type="InterPro" id="IPR027268">
    <property type="entry name" value="Peptidase_M4/M1_CTD_sf"/>
</dbReference>
<feature type="transmembrane region" description="Helical" evidence="1">
    <location>
        <begin position="376"/>
        <end position="400"/>
    </location>
</feature>
<dbReference type="AlphaFoldDB" id="A0A0F9C008"/>
<accession>A0A0F9C008</accession>
<keyword evidence="1" id="KW-0812">Transmembrane</keyword>
<evidence type="ECO:0000313" key="2">
    <source>
        <dbReference type="EMBL" id="KKK89996.1"/>
    </source>
</evidence>
<protein>
    <submittedName>
        <fullName evidence="2">Uncharacterized protein</fullName>
    </submittedName>
</protein>
<dbReference type="SUPFAM" id="SSF55486">
    <property type="entry name" value="Metalloproteases ('zincins'), catalytic domain"/>
    <property type="match status" value="1"/>
</dbReference>